<proteinExistence type="predicted"/>
<dbReference type="EMBL" id="MNCJ02000323">
    <property type="protein sequence ID" value="KAF5795610.1"/>
    <property type="molecule type" value="Genomic_DNA"/>
</dbReference>
<reference evidence="1" key="1">
    <citation type="journal article" date="2017" name="Nature">
        <title>The sunflower genome provides insights into oil metabolism, flowering and Asterid evolution.</title>
        <authorList>
            <person name="Badouin H."/>
            <person name="Gouzy J."/>
            <person name="Grassa C.J."/>
            <person name="Murat F."/>
            <person name="Staton S.E."/>
            <person name="Cottret L."/>
            <person name="Lelandais-Briere C."/>
            <person name="Owens G.L."/>
            <person name="Carrere S."/>
            <person name="Mayjonade B."/>
            <person name="Legrand L."/>
            <person name="Gill N."/>
            <person name="Kane N.C."/>
            <person name="Bowers J.E."/>
            <person name="Hubner S."/>
            <person name="Bellec A."/>
            <person name="Berard A."/>
            <person name="Berges H."/>
            <person name="Blanchet N."/>
            <person name="Boniface M.C."/>
            <person name="Brunel D."/>
            <person name="Catrice O."/>
            <person name="Chaidir N."/>
            <person name="Claudel C."/>
            <person name="Donnadieu C."/>
            <person name="Faraut T."/>
            <person name="Fievet G."/>
            <person name="Helmstetter N."/>
            <person name="King M."/>
            <person name="Knapp S.J."/>
            <person name="Lai Z."/>
            <person name="Le Paslier M.C."/>
            <person name="Lippi Y."/>
            <person name="Lorenzon L."/>
            <person name="Mandel J.R."/>
            <person name="Marage G."/>
            <person name="Marchand G."/>
            <person name="Marquand E."/>
            <person name="Bret-Mestries E."/>
            <person name="Morien E."/>
            <person name="Nambeesan S."/>
            <person name="Nguyen T."/>
            <person name="Pegot-Espagnet P."/>
            <person name="Pouilly N."/>
            <person name="Raftis F."/>
            <person name="Sallet E."/>
            <person name="Schiex T."/>
            <person name="Thomas J."/>
            <person name="Vandecasteele C."/>
            <person name="Vares D."/>
            <person name="Vear F."/>
            <person name="Vautrin S."/>
            <person name="Crespi M."/>
            <person name="Mangin B."/>
            <person name="Burke J.M."/>
            <person name="Salse J."/>
            <person name="Munos S."/>
            <person name="Vincourt P."/>
            <person name="Rieseberg L.H."/>
            <person name="Langlade N.B."/>
        </authorList>
    </citation>
    <scope>NUCLEOTIDE SEQUENCE</scope>
    <source>
        <tissue evidence="1">Leaves</tissue>
    </source>
</reference>
<evidence type="ECO:0000313" key="2">
    <source>
        <dbReference type="Proteomes" id="UP000215914"/>
    </source>
</evidence>
<dbReference type="AlphaFoldDB" id="A0A9K3IFH4"/>
<protein>
    <submittedName>
        <fullName evidence="1">Uncharacterized protein</fullName>
    </submittedName>
</protein>
<evidence type="ECO:0000313" key="1">
    <source>
        <dbReference type="EMBL" id="KAF5795610.1"/>
    </source>
</evidence>
<sequence length="87" mass="10280">MEVKKNKYVVKWPLDKFVPEGMLLFKLLFIRPKITRIPTPSEFPNKVGLVPVSQAREDLVIAYRKEVERETYEKLLPFKNMCATRKV</sequence>
<keyword evidence="2" id="KW-1185">Reference proteome</keyword>
<dbReference type="Proteomes" id="UP000215914">
    <property type="component" value="Unassembled WGS sequence"/>
</dbReference>
<dbReference type="Gramene" id="mRNA:HanXRQr2_Chr08g0341711">
    <property type="protein sequence ID" value="mRNA:HanXRQr2_Chr08g0341711"/>
    <property type="gene ID" value="HanXRQr2_Chr08g0341711"/>
</dbReference>
<comment type="caution">
    <text evidence="1">The sequence shown here is derived from an EMBL/GenBank/DDBJ whole genome shotgun (WGS) entry which is preliminary data.</text>
</comment>
<gene>
    <name evidence="1" type="ORF">HanXRQr2_Chr08g0341711</name>
</gene>
<dbReference type="PANTHER" id="PTHR47382">
    <property type="entry name" value="U-BOX DOMAIN-CONTAINING PROTEIN 52-LIKE"/>
    <property type="match status" value="1"/>
</dbReference>
<accession>A0A9K3IFH4</accession>
<reference evidence="1" key="2">
    <citation type="submission" date="2020-06" db="EMBL/GenBank/DDBJ databases">
        <title>Helianthus annuus Genome sequencing and assembly Release 2.</title>
        <authorList>
            <person name="Gouzy J."/>
            <person name="Langlade N."/>
            <person name="Munos S."/>
        </authorList>
    </citation>
    <scope>NUCLEOTIDE SEQUENCE</scope>
    <source>
        <tissue evidence="1">Leaves</tissue>
    </source>
</reference>
<dbReference type="PANTHER" id="PTHR47382:SF9">
    <property type="entry name" value="U-BOX KINASE FAMILY PROTEIN"/>
    <property type="match status" value="1"/>
</dbReference>
<organism evidence="1 2">
    <name type="scientific">Helianthus annuus</name>
    <name type="common">Common sunflower</name>
    <dbReference type="NCBI Taxonomy" id="4232"/>
    <lineage>
        <taxon>Eukaryota</taxon>
        <taxon>Viridiplantae</taxon>
        <taxon>Streptophyta</taxon>
        <taxon>Embryophyta</taxon>
        <taxon>Tracheophyta</taxon>
        <taxon>Spermatophyta</taxon>
        <taxon>Magnoliopsida</taxon>
        <taxon>eudicotyledons</taxon>
        <taxon>Gunneridae</taxon>
        <taxon>Pentapetalae</taxon>
        <taxon>asterids</taxon>
        <taxon>campanulids</taxon>
        <taxon>Asterales</taxon>
        <taxon>Asteraceae</taxon>
        <taxon>Asteroideae</taxon>
        <taxon>Heliantheae alliance</taxon>
        <taxon>Heliantheae</taxon>
        <taxon>Helianthus</taxon>
    </lineage>
</organism>
<name>A0A9K3IFH4_HELAN</name>